<evidence type="ECO:0000313" key="2">
    <source>
        <dbReference type="Proteomes" id="UP001162992"/>
    </source>
</evidence>
<evidence type="ECO:0000313" key="1">
    <source>
        <dbReference type="EMBL" id="KAJ7518775.1"/>
    </source>
</evidence>
<proteinExistence type="predicted"/>
<dbReference type="Proteomes" id="UP001162992">
    <property type="component" value="Chromosome 20"/>
</dbReference>
<keyword evidence="2" id="KW-1185">Reference proteome</keyword>
<gene>
    <name evidence="1" type="ORF">O6H91_20G007900</name>
</gene>
<sequence>MKDHFKPTDFWNSSVLFWSIGLFVMLYALGFFMIFRKWKGRDRFEAASCGLSLVHGIVCTVLATYDVVCTEWKLDAPNTLLENKIMEFSIAYFIVDFLHYLYAAPDDYLFILHHIATSTYMFSCRYYTCHGAKSATSLIAVGEITSPLQNIWTLARMARNESPFARQIYLSLSPPFTFIFTFFRVFVGPYMLWELGKFYLTGKADAVIPTWLAYSWILKSALAVCGSMIWVYKLWVGLYRFYTRQHGRDKKAA</sequence>
<protein>
    <submittedName>
        <fullName evidence="1">Uncharacterized protein</fullName>
    </submittedName>
</protein>
<organism evidence="1 2">
    <name type="scientific">Diphasiastrum complanatum</name>
    <name type="common">Issler's clubmoss</name>
    <name type="synonym">Lycopodium complanatum</name>
    <dbReference type="NCBI Taxonomy" id="34168"/>
    <lineage>
        <taxon>Eukaryota</taxon>
        <taxon>Viridiplantae</taxon>
        <taxon>Streptophyta</taxon>
        <taxon>Embryophyta</taxon>
        <taxon>Tracheophyta</taxon>
        <taxon>Lycopodiopsida</taxon>
        <taxon>Lycopodiales</taxon>
        <taxon>Lycopodiaceae</taxon>
        <taxon>Lycopodioideae</taxon>
        <taxon>Diphasiastrum</taxon>
    </lineage>
</organism>
<name>A0ACC2AMI9_DIPCM</name>
<reference evidence="2" key="1">
    <citation type="journal article" date="2024" name="Proc. Natl. Acad. Sci. U.S.A.">
        <title>Extraordinary preservation of gene collinearity over three hundred million years revealed in homosporous lycophytes.</title>
        <authorList>
            <person name="Li C."/>
            <person name="Wickell D."/>
            <person name="Kuo L.Y."/>
            <person name="Chen X."/>
            <person name="Nie B."/>
            <person name="Liao X."/>
            <person name="Peng D."/>
            <person name="Ji J."/>
            <person name="Jenkins J."/>
            <person name="Williams M."/>
            <person name="Shu S."/>
            <person name="Plott C."/>
            <person name="Barry K."/>
            <person name="Rajasekar S."/>
            <person name="Grimwood J."/>
            <person name="Han X."/>
            <person name="Sun S."/>
            <person name="Hou Z."/>
            <person name="He W."/>
            <person name="Dai G."/>
            <person name="Sun C."/>
            <person name="Schmutz J."/>
            <person name="Leebens-Mack J.H."/>
            <person name="Li F.W."/>
            <person name="Wang L."/>
        </authorList>
    </citation>
    <scope>NUCLEOTIDE SEQUENCE [LARGE SCALE GENOMIC DNA]</scope>
    <source>
        <strain evidence="2">cv. PW_Plant_1</strain>
    </source>
</reference>
<comment type="caution">
    <text evidence="1">The sequence shown here is derived from an EMBL/GenBank/DDBJ whole genome shotgun (WGS) entry which is preliminary data.</text>
</comment>
<accession>A0ACC2AMI9</accession>
<dbReference type="EMBL" id="CM055111">
    <property type="protein sequence ID" value="KAJ7518775.1"/>
    <property type="molecule type" value="Genomic_DNA"/>
</dbReference>